<dbReference type="AlphaFoldDB" id="A0A6P7WY11"/>
<feature type="domain" description="Cytosolic fatty-acid binding proteins" evidence="3">
    <location>
        <begin position="7"/>
        <end position="24"/>
    </location>
</feature>
<reference evidence="5" key="1">
    <citation type="submission" date="2025-08" db="UniProtKB">
        <authorList>
            <consortium name="RefSeq"/>
        </authorList>
    </citation>
    <scope>IDENTIFICATION</scope>
</reference>
<dbReference type="GO" id="GO:0008289">
    <property type="term" value="F:lipid binding"/>
    <property type="evidence" value="ECO:0007669"/>
    <property type="project" value="InterPro"/>
</dbReference>
<name>A0A6P7WY11_9AMPH</name>
<dbReference type="InterPro" id="IPR031259">
    <property type="entry name" value="ILBP"/>
</dbReference>
<dbReference type="InParanoid" id="A0A6P7WY11"/>
<evidence type="ECO:0000259" key="3">
    <source>
        <dbReference type="PROSITE" id="PS00214"/>
    </source>
</evidence>
<dbReference type="PROSITE" id="PS00214">
    <property type="entry name" value="FABP"/>
    <property type="match status" value="1"/>
</dbReference>
<dbReference type="InterPro" id="IPR000566">
    <property type="entry name" value="Lipocln_cytosolic_FA-bd_dom"/>
</dbReference>
<dbReference type="FunFam" id="2.40.128.20:FF:000001">
    <property type="entry name" value="Fatty acid-binding protein, adipocyte"/>
    <property type="match status" value="1"/>
</dbReference>
<dbReference type="Pfam" id="PF00061">
    <property type="entry name" value="Lipocalin"/>
    <property type="match status" value="1"/>
</dbReference>
<evidence type="ECO:0000313" key="4">
    <source>
        <dbReference type="Proteomes" id="UP000515156"/>
    </source>
</evidence>
<comment type="similarity">
    <text evidence="1 2">Belongs to the calycin superfamily. Fatty-acid binding protein (FABP) family.</text>
</comment>
<proteinExistence type="inferred from homology"/>
<gene>
    <name evidence="5" type="primary">LOC115460400</name>
</gene>
<protein>
    <submittedName>
        <fullName evidence="5">Myelin P2 protein-like</fullName>
    </submittedName>
</protein>
<sequence>MTDQFLGTWKLSDSENFDEFMKNLGVSLPVRKVGNVLKPTMTISKRGDFFFMKTETAFKTTEVVFKLGVEFEEMTADDRKAKTVITFEDDALIQTQKWDDKEIIIRREVLDEQMIVTCIFGDVKCVRTYDRL</sequence>
<dbReference type="OrthoDB" id="412780at2759"/>
<dbReference type="GeneID" id="115460400"/>
<dbReference type="PANTHER" id="PTHR11955">
    <property type="entry name" value="FATTY ACID BINDING PROTEIN"/>
    <property type="match status" value="1"/>
</dbReference>
<keyword evidence="4" id="KW-1185">Reference proteome</keyword>
<evidence type="ECO:0000313" key="5">
    <source>
        <dbReference type="RefSeq" id="XP_030046041.1"/>
    </source>
</evidence>
<dbReference type="InterPro" id="IPR012674">
    <property type="entry name" value="Calycin"/>
</dbReference>
<accession>A0A6P7WY11</accession>
<keyword evidence="2" id="KW-0813">Transport</keyword>
<dbReference type="RefSeq" id="XP_030046041.1">
    <property type="nucleotide sequence ID" value="XM_030190181.1"/>
</dbReference>
<evidence type="ECO:0000256" key="2">
    <source>
        <dbReference type="RuleBase" id="RU003696"/>
    </source>
</evidence>
<dbReference type="KEGG" id="muo:115460400"/>
<evidence type="ECO:0000256" key="1">
    <source>
        <dbReference type="ARBA" id="ARBA00008390"/>
    </source>
</evidence>
<organism evidence="4 5">
    <name type="scientific">Microcaecilia unicolor</name>
    <dbReference type="NCBI Taxonomy" id="1415580"/>
    <lineage>
        <taxon>Eukaryota</taxon>
        <taxon>Metazoa</taxon>
        <taxon>Chordata</taxon>
        <taxon>Craniata</taxon>
        <taxon>Vertebrata</taxon>
        <taxon>Euteleostomi</taxon>
        <taxon>Amphibia</taxon>
        <taxon>Gymnophiona</taxon>
        <taxon>Siphonopidae</taxon>
        <taxon>Microcaecilia</taxon>
    </lineage>
</organism>
<dbReference type="InterPro" id="IPR000463">
    <property type="entry name" value="Fatty_acid-bd"/>
</dbReference>
<dbReference type="SUPFAM" id="SSF50814">
    <property type="entry name" value="Lipocalins"/>
    <property type="match status" value="1"/>
</dbReference>
<dbReference type="Proteomes" id="UP000515156">
    <property type="component" value="Chromosome 1"/>
</dbReference>
<dbReference type="PRINTS" id="PR00178">
    <property type="entry name" value="FATTYACIDBP"/>
</dbReference>
<dbReference type="Gene3D" id="2.40.128.20">
    <property type="match status" value="1"/>
</dbReference>